<name>A0AA35SLC2_GEOBA</name>
<gene>
    <name evidence="5" type="ORF">GBAR_LOCUS17661</name>
</gene>
<keyword evidence="6" id="KW-1185">Reference proteome</keyword>
<dbReference type="PANTHER" id="PTHR10680">
    <property type="entry name" value="PEPTIDYL-GLYCINE ALPHA-AMIDATING MONOOXYGENASE"/>
    <property type="match status" value="1"/>
</dbReference>
<reference evidence="5" key="1">
    <citation type="submission" date="2023-03" db="EMBL/GenBank/DDBJ databases">
        <authorList>
            <person name="Steffen K."/>
            <person name="Cardenas P."/>
        </authorList>
    </citation>
    <scope>NUCLEOTIDE SEQUENCE</scope>
</reference>
<dbReference type="Pfam" id="PF01436">
    <property type="entry name" value="NHL"/>
    <property type="match status" value="1"/>
</dbReference>
<keyword evidence="2" id="KW-0677">Repeat</keyword>
<evidence type="ECO:0000256" key="4">
    <source>
        <dbReference type="PROSITE-ProRule" id="PRU00504"/>
    </source>
</evidence>
<evidence type="ECO:0000313" key="5">
    <source>
        <dbReference type="EMBL" id="CAI8031142.1"/>
    </source>
</evidence>
<proteinExistence type="predicted"/>
<organism evidence="5 6">
    <name type="scientific">Geodia barretti</name>
    <name type="common">Barrett's horny sponge</name>
    <dbReference type="NCBI Taxonomy" id="519541"/>
    <lineage>
        <taxon>Eukaryota</taxon>
        <taxon>Metazoa</taxon>
        <taxon>Porifera</taxon>
        <taxon>Demospongiae</taxon>
        <taxon>Heteroscleromorpha</taxon>
        <taxon>Tetractinellida</taxon>
        <taxon>Astrophorina</taxon>
        <taxon>Geodiidae</taxon>
        <taxon>Geodia</taxon>
    </lineage>
</organism>
<evidence type="ECO:0000313" key="6">
    <source>
        <dbReference type="Proteomes" id="UP001174909"/>
    </source>
</evidence>
<protein>
    <submittedName>
        <fullName evidence="5">RING finger protein nhl-1</fullName>
    </submittedName>
</protein>
<dbReference type="AlphaFoldDB" id="A0AA35SLC2"/>
<dbReference type="InterPro" id="IPR011042">
    <property type="entry name" value="6-blade_b-propeller_TolB-like"/>
</dbReference>
<dbReference type="InterPro" id="IPR001258">
    <property type="entry name" value="NHL_repeat"/>
</dbReference>
<keyword evidence="1" id="KW-0732">Signal</keyword>
<evidence type="ECO:0000256" key="3">
    <source>
        <dbReference type="ARBA" id="ARBA00023180"/>
    </source>
</evidence>
<dbReference type="Proteomes" id="UP001174909">
    <property type="component" value="Unassembled WGS sequence"/>
</dbReference>
<feature type="repeat" description="NHL" evidence="4">
    <location>
        <begin position="26"/>
        <end position="65"/>
    </location>
</feature>
<sequence>MYVSDGYGQSRVHRMTADGEVIVSWGAPGTGPGEFNLPHDVTVDHNDLVYILDRGNLRCQIFNNNGEYLTEWTDLRSPNDLFIDSDNIIHIAEGGQRISIMTLEGEVIGRWGEKGDAPGQFSDSPHGIWIDSNGNIYVSEVVADRRFQKFARV</sequence>
<comment type="caution">
    <text evidence="5">The sequence shown here is derived from an EMBL/GenBank/DDBJ whole genome shotgun (WGS) entry which is preliminary data.</text>
</comment>
<evidence type="ECO:0000256" key="1">
    <source>
        <dbReference type="ARBA" id="ARBA00022729"/>
    </source>
</evidence>
<dbReference type="PROSITE" id="PS51125">
    <property type="entry name" value="NHL"/>
    <property type="match status" value="1"/>
</dbReference>
<dbReference type="SUPFAM" id="SSF63829">
    <property type="entry name" value="Calcium-dependent phosphotriesterase"/>
    <property type="match status" value="1"/>
</dbReference>
<dbReference type="Gene3D" id="2.120.10.30">
    <property type="entry name" value="TolB, C-terminal domain"/>
    <property type="match status" value="2"/>
</dbReference>
<dbReference type="EMBL" id="CASHTH010002520">
    <property type="protein sequence ID" value="CAI8031142.1"/>
    <property type="molecule type" value="Genomic_DNA"/>
</dbReference>
<dbReference type="PANTHER" id="PTHR10680:SF38">
    <property type="entry name" value="BLL1368 PROTEIN"/>
    <property type="match status" value="1"/>
</dbReference>
<evidence type="ECO:0000256" key="2">
    <source>
        <dbReference type="ARBA" id="ARBA00022737"/>
    </source>
</evidence>
<keyword evidence="3" id="KW-0325">Glycoprotein</keyword>
<accession>A0AA35SLC2</accession>